<dbReference type="PROSITE" id="PS51257">
    <property type="entry name" value="PROKAR_LIPOPROTEIN"/>
    <property type="match status" value="1"/>
</dbReference>
<dbReference type="PANTHER" id="PTHR30097:SF16">
    <property type="entry name" value="CATION EFFLUX SYSTEM (CZCB-LIKE)"/>
    <property type="match status" value="1"/>
</dbReference>
<organism evidence="8 9">
    <name type="scientific">Rhodanobacter denitrificans</name>
    <dbReference type="NCBI Taxonomy" id="666685"/>
    <lineage>
        <taxon>Bacteria</taxon>
        <taxon>Pseudomonadati</taxon>
        <taxon>Pseudomonadota</taxon>
        <taxon>Gammaproteobacteria</taxon>
        <taxon>Lysobacterales</taxon>
        <taxon>Rhodanobacteraceae</taxon>
        <taxon>Rhodanobacter</taxon>
    </lineage>
</organism>
<evidence type="ECO:0000259" key="7">
    <source>
        <dbReference type="Pfam" id="PF25975"/>
    </source>
</evidence>
<protein>
    <submittedName>
        <fullName evidence="8">Efflux RND transporter periplasmic adaptor subunit</fullName>
    </submittedName>
</protein>
<keyword evidence="2" id="KW-0813">Transport</keyword>
<dbReference type="InterPro" id="IPR051909">
    <property type="entry name" value="MFP_Cation_Efflux"/>
</dbReference>
<dbReference type="OrthoDB" id="9806939at2"/>
<dbReference type="Pfam" id="PF25975">
    <property type="entry name" value="CzcB_C"/>
    <property type="match status" value="1"/>
</dbReference>
<dbReference type="Pfam" id="PF25954">
    <property type="entry name" value="Beta-barrel_RND_2"/>
    <property type="match status" value="1"/>
</dbReference>
<proteinExistence type="inferred from homology"/>
<dbReference type="InterPro" id="IPR058647">
    <property type="entry name" value="BSH_CzcB-like"/>
</dbReference>
<dbReference type="NCBIfam" id="TIGR01730">
    <property type="entry name" value="RND_mfp"/>
    <property type="match status" value="1"/>
</dbReference>
<evidence type="ECO:0000256" key="3">
    <source>
        <dbReference type="SAM" id="Coils"/>
    </source>
</evidence>
<reference evidence="8 9" key="1">
    <citation type="submission" date="2018-05" db="EMBL/GenBank/DDBJ databases">
        <title>Draft genome sequence of Rhodanobacter denitrificans Yn1 isolated from gold copper mine.</title>
        <authorList>
            <person name="Yang N."/>
            <person name="Mazhar H.S."/>
            <person name="Rensing C."/>
        </authorList>
    </citation>
    <scope>NUCLEOTIDE SEQUENCE [LARGE SCALE GENOMIC DNA]</scope>
    <source>
        <strain evidence="8 9">Yn1</strain>
    </source>
</reference>
<dbReference type="RefSeq" id="WP_114342248.1">
    <property type="nucleotide sequence ID" value="NZ_QFWQ01000005.1"/>
</dbReference>
<evidence type="ECO:0000259" key="6">
    <source>
        <dbReference type="Pfam" id="PF25973"/>
    </source>
</evidence>
<dbReference type="SUPFAM" id="SSF111369">
    <property type="entry name" value="HlyD-like secretion proteins"/>
    <property type="match status" value="1"/>
</dbReference>
<keyword evidence="4" id="KW-0732">Signal</keyword>
<evidence type="ECO:0000256" key="4">
    <source>
        <dbReference type="SAM" id="SignalP"/>
    </source>
</evidence>
<evidence type="ECO:0000256" key="1">
    <source>
        <dbReference type="ARBA" id="ARBA00009477"/>
    </source>
</evidence>
<feature type="chain" id="PRO_5016760095" evidence="4">
    <location>
        <begin position="32"/>
        <end position="388"/>
    </location>
</feature>
<dbReference type="PANTHER" id="PTHR30097">
    <property type="entry name" value="CATION EFFLUX SYSTEM PROTEIN CUSB"/>
    <property type="match status" value="1"/>
</dbReference>
<evidence type="ECO:0000259" key="5">
    <source>
        <dbReference type="Pfam" id="PF25954"/>
    </source>
</evidence>
<dbReference type="AlphaFoldDB" id="A0A368KDI9"/>
<keyword evidence="3" id="KW-0175">Coiled coil</keyword>
<feature type="domain" description="CzcB-like C-terminal circularly permuted SH3-like" evidence="7">
    <location>
        <begin position="318"/>
        <end position="376"/>
    </location>
</feature>
<evidence type="ECO:0000313" key="8">
    <source>
        <dbReference type="EMBL" id="RCS29982.1"/>
    </source>
</evidence>
<feature type="domain" description="CzcB-like barrel-sandwich hybrid" evidence="6">
    <location>
        <begin position="80"/>
        <end position="222"/>
    </location>
</feature>
<dbReference type="EMBL" id="QFWQ01000005">
    <property type="protein sequence ID" value="RCS29982.1"/>
    <property type="molecule type" value="Genomic_DNA"/>
</dbReference>
<dbReference type="Gene3D" id="1.10.287.470">
    <property type="entry name" value="Helix hairpin bin"/>
    <property type="match status" value="1"/>
</dbReference>
<feature type="coiled-coil region" evidence="3">
    <location>
        <begin position="138"/>
        <end position="175"/>
    </location>
</feature>
<dbReference type="InterPro" id="IPR058792">
    <property type="entry name" value="Beta-barrel_RND_2"/>
</dbReference>
<comment type="caution">
    <text evidence="8">The sequence shown here is derived from an EMBL/GenBank/DDBJ whole genome shotgun (WGS) entry which is preliminary data.</text>
</comment>
<feature type="signal peptide" evidence="4">
    <location>
        <begin position="1"/>
        <end position="31"/>
    </location>
</feature>
<dbReference type="Pfam" id="PF25973">
    <property type="entry name" value="BSH_CzcB"/>
    <property type="match status" value="1"/>
</dbReference>
<name>A0A368KDI9_9GAMM</name>
<dbReference type="InterPro" id="IPR006143">
    <property type="entry name" value="RND_pump_MFP"/>
</dbReference>
<dbReference type="Gene3D" id="2.40.30.170">
    <property type="match status" value="1"/>
</dbReference>
<evidence type="ECO:0000256" key="2">
    <source>
        <dbReference type="ARBA" id="ARBA00022448"/>
    </source>
</evidence>
<evidence type="ECO:0000313" key="9">
    <source>
        <dbReference type="Proteomes" id="UP000252387"/>
    </source>
</evidence>
<gene>
    <name evidence="8" type="ORF">DEO45_07850</name>
</gene>
<accession>A0A368KDI9</accession>
<sequence length="388" mass="41232">MYDLIRTVRFALQPCLLAALLAVLAACGRQADPPAAAARPGDSVTLTERQAQQVAVLPSQWRAFDRRLDAVGYIDFDQDRLAQVSSPYQGRVRQVLVQVGDRVAKGQVLFTVDSADLVQAESNLVAAAGVRALAGHTLERARQLLDIQASARKDLEQATADRQTAEANYRSARTALRLLGLTDTQVDRVAAHRAIDGELRVTSPIAGRVAARAVAPGDWLQQGGAAPVSVASDDALWMVAGVAEDEIVDIHPGDPASVRVDALPGLVLQGRVDLVGSSVDPSTHRVQVRTVLHGADARLRPQMLASMEVRTAPPARAVAVPADAVVREGDGTMTVYVTTDGRRFTRRPVELGRQQDGHDEIVAGLAAGERVAGTGALFLSNALALQSQ</sequence>
<dbReference type="GO" id="GO:0016020">
    <property type="term" value="C:membrane"/>
    <property type="evidence" value="ECO:0007669"/>
    <property type="project" value="InterPro"/>
</dbReference>
<dbReference type="Proteomes" id="UP000252387">
    <property type="component" value="Unassembled WGS sequence"/>
</dbReference>
<comment type="similarity">
    <text evidence="1">Belongs to the membrane fusion protein (MFP) (TC 8.A.1) family.</text>
</comment>
<dbReference type="GO" id="GO:0022857">
    <property type="term" value="F:transmembrane transporter activity"/>
    <property type="evidence" value="ECO:0007669"/>
    <property type="project" value="InterPro"/>
</dbReference>
<feature type="domain" description="CusB-like beta-barrel" evidence="5">
    <location>
        <begin position="236"/>
        <end position="311"/>
    </location>
</feature>
<keyword evidence="9" id="KW-1185">Reference proteome</keyword>
<dbReference type="Gene3D" id="2.40.420.20">
    <property type="match status" value="1"/>
</dbReference>
<dbReference type="Gene3D" id="2.40.50.100">
    <property type="match status" value="1"/>
</dbReference>
<dbReference type="InterPro" id="IPR058649">
    <property type="entry name" value="CzcB_C"/>
</dbReference>